<gene>
    <name evidence="1" type="ORF">HJG63_009466</name>
</gene>
<accession>A0A7J8C2S3</accession>
<protein>
    <submittedName>
        <fullName evidence="1">Uncharacterized protein</fullName>
    </submittedName>
</protein>
<sequence>MHKLLTVCPRARSGWDCTPVQDWVPSRYPSAEEQAMRAACIPKGDSSGKNEPPSARCNHIDRRWVKGGGSPPPPRPPPPAGFHVCSFHNRHGETPRFRGAPFSAKLKESKKVAATESEWWGTAGGCCGHREALGALGLQAASGITAGLLSCTFTFYMPLCTFAVFHHRDVSRHDSPGCEPCPPKLRLGLTHAAQRCARTPR</sequence>
<evidence type="ECO:0000313" key="2">
    <source>
        <dbReference type="Proteomes" id="UP000593571"/>
    </source>
</evidence>
<dbReference type="EMBL" id="JACASE010000015">
    <property type="protein sequence ID" value="KAF6405156.1"/>
    <property type="molecule type" value="Genomic_DNA"/>
</dbReference>
<dbReference type="AlphaFoldDB" id="A0A7J8C2S3"/>
<proteinExistence type="predicted"/>
<reference evidence="1 2" key="1">
    <citation type="journal article" date="2020" name="Nature">
        <title>Six reference-quality genomes reveal evolution of bat adaptations.</title>
        <authorList>
            <person name="Jebb D."/>
            <person name="Huang Z."/>
            <person name="Pippel M."/>
            <person name="Hughes G.M."/>
            <person name="Lavrichenko K."/>
            <person name="Devanna P."/>
            <person name="Winkler S."/>
            <person name="Jermiin L.S."/>
            <person name="Skirmuntt E.C."/>
            <person name="Katzourakis A."/>
            <person name="Burkitt-Gray L."/>
            <person name="Ray D.A."/>
            <person name="Sullivan K.A.M."/>
            <person name="Roscito J.G."/>
            <person name="Kirilenko B.M."/>
            <person name="Davalos L.M."/>
            <person name="Corthals A.P."/>
            <person name="Power M.L."/>
            <person name="Jones G."/>
            <person name="Ransome R.D."/>
            <person name="Dechmann D.K.N."/>
            <person name="Locatelli A.G."/>
            <person name="Puechmaille S.J."/>
            <person name="Fedrigo O."/>
            <person name="Jarvis E.D."/>
            <person name="Hiller M."/>
            <person name="Vernes S.C."/>
            <person name="Myers E.W."/>
            <person name="Teeling E.C."/>
        </authorList>
    </citation>
    <scope>NUCLEOTIDE SEQUENCE [LARGE SCALE GENOMIC DNA]</scope>
    <source>
        <strain evidence="1">MRouAeg1</strain>
        <tissue evidence="1">Muscle</tissue>
    </source>
</reference>
<dbReference type="Proteomes" id="UP000593571">
    <property type="component" value="Unassembled WGS sequence"/>
</dbReference>
<keyword evidence="2" id="KW-1185">Reference proteome</keyword>
<name>A0A7J8C2S3_ROUAE</name>
<evidence type="ECO:0000313" key="1">
    <source>
        <dbReference type="EMBL" id="KAF6405156.1"/>
    </source>
</evidence>
<comment type="caution">
    <text evidence="1">The sequence shown here is derived from an EMBL/GenBank/DDBJ whole genome shotgun (WGS) entry which is preliminary data.</text>
</comment>
<organism evidence="1 2">
    <name type="scientific">Rousettus aegyptiacus</name>
    <name type="common">Egyptian fruit bat</name>
    <name type="synonym">Pteropus aegyptiacus</name>
    <dbReference type="NCBI Taxonomy" id="9407"/>
    <lineage>
        <taxon>Eukaryota</taxon>
        <taxon>Metazoa</taxon>
        <taxon>Chordata</taxon>
        <taxon>Craniata</taxon>
        <taxon>Vertebrata</taxon>
        <taxon>Euteleostomi</taxon>
        <taxon>Mammalia</taxon>
        <taxon>Eutheria</taxon>
        <taxon>Laurasiatheria</taxon>
        <taxon>Chiroptera</taxon>
        <taxon>Yinpterochiroptera</taxon>
        <taxon>Pteropodoidea</taxon>
        <taxon>Pteropodidae</taxon>
        <taxon>Rousettinae</taxon>
        <taxon>Rousettus</taxon>
    </lineage>
</organism>